<gene>
    <name evidence="4" type="ORF">CVT26_002053</name>
</gene>
<sequence>DIVQKISSPESIGIVLRCWHDAEDLPPALPHIDPLMRPLSYGEVGVAFVSRGSQREILHQSALHLLDRTLQPGDYCKRSFDDVRAGVVTNIKVKGRVAHAISGAQVEGWLTLQDLEDRADAEIGDYVTFDDWVGQVFDESIIQTSEGHLVRLPELGSRLSVGEMGANILVPHIGGIQWGSFKPSGGSETVIAVKHNTYAISWLAVNQALDVTVAEKKVRPKQFWSGEDLDKLTLVRGRSDLEMRVGDRVYLKNNKGMPFTEHGKQGDPTGVVVVQTFMVTETSTELDVLWQDGTKETLRSTDVIPYLNPDEYDCWPGDHVMFKTEDMKRPAIVQSVNAVERTAQILFPDTGEIELASLLELDAHGNSDLDTNNLHTDSFGVRRGDFVFIHAAGTTNGMESPRVPRIGEIEPWVRENPFANGELSGWRKEMSILGNSLAARRTAPLRKCMQRPVNGDGKLLWCGEVTGLNLDGSIEVTHPDGTVATYPLERLTRLHDGIEQLEDDIWDAESEGYHSYSEDGDWDMDAEEQSHIPLVDAWDVSSTGGIQGEDDADFEDLEDDDEDAELMEVDRELWSPEAEMPVPDANESDLPDIPGFKESTQEVTSGVATPMVEDSVAQSEEEAHWNRFEILPSAPPDHAFYSSAPAQPSKTFLGRLSREYRILRSSLPDSILVRAYEDRTDLLRCLIIGPDNTPYQDAPFVIDWMLDSNFPHSPPVAHFLSWTNGNGRGTSTKRVCLSILGTWTGDKHEVWSAARSSLLQAFVSIQGLVLVKEPWFCEPAYEKLRGTEEGIVNSRLYSEKAYVLSRGFVRRALEIPLGGLETEINYLYRTQRRLQKVIEDAEKLIQKSKDSPEVAPEDQDLAVPRLSAGGIITLERTLVKLRQLLQNPT</sequence>
<dbReference type="Pfam" id="PF00179">
    <property type="entry name" value="UQ_con"/>
    <property type="match status" value="1"/>
</dbReference>
<feature type="non-terminal residue" evidence="4">
    <location>
        <position position="1"/>
    </location>
</feature>
<evidence type="ECO:0000313" key="4">
    <source>
        <dbReference type="EMBL" id="PPQ64514.1"/>
    </source>
</evidence>
<dbReference type="STRING" id="231916.A0A409VBV9"/>
<dbReference type="PROSITE" id="PS50127">
    <property type="entry name" value="UBC_2"/>
    <property type="match status" value="1"/>
</dbReference>
<dbReference type="Proteomes" id="UP000284706">
    <property type="component" value="Unassembled WGS sequence"/>
</dbReference>
<protein>
    <recommendedName>
        <fullName evidence="3">UBC core domain-containing protein</fullName>
    </recommendedName>
</protein>
<dbReference type="GO" id="GO:0061631">
    <property type="term" value="F:ubiquitin conjugating enzyme activity"/>
    <property type="evidence" value="ECO:0007669"/>
    <property type="project" value="TreeGrafter"/>
</dbReference>
<feature type="domain" description="UBC core" evidence="3">
    <location>
        <begin position="651"/>
        <end position="810"/>
    </location>
</feature>
<organism evidence="4 5">
    <name type="scientific">Gymnopilus dilepis</name>
    <dbReference type="NCBI Taxonomy" id="231916"/>
    <lineage>
        <taxon>Eukaryota</taxon>
        <taxon>Fungi</taxon>
        <taxon>Dikarya</taxon>
        <taxon>Basidiomycota</taxon>
        <taxon>Agaricomycotina</taxon>
        <taxon>Agaricomycetes</taxon>
        <taxon>Agaricomycetidae</taxon>
        <taxon>Agaricales</taxon>
        <taxon>Agaricineae</taxon>
        <taxon>Hymenogastraceae</taxon>
        <taxon>Gymnopilus</taxon>
    </lineage>
</organism>
<dbReference type="SUPFAM" id="SSF54495">
    <property type="entry name" value="UBC-like"/>
    <property type="match status" value="1"/>
</dbReference>
<comment type="caution">
    <text evidence="4">The sequence shown here is derived from an EMBL/GenBank/DDBJ whole genome shotgun (WGS) entry which is preliminary data.</text>
</comment>
<proteinExistence type="predicted"/>
<dbReference type="InParanoid" id="A0A409VBV9"/>
<keyword evidence="5" id="KW-1185">Reference proteome</keyword>
<evidence type="ECO:0000256" key="2">
    <source>
        <dbReference type="ARBA" id="ARBA00022786"/>
    </source>
</evidence>
<evidence type="ECO:0000313" key="5">
    <source>
        <dbReference type="Proteomes" id="UP000284706"/>
    </source>
</evidence>
<evidence type="ECO:0000259" key="3">
    <source>
        <dbReference type="PROSITE" id="PS50127"/>
    </source>
</evidence>
<dbReference type="Gene3D" id="3.10.110.10">
    <property type="entry name" value="Ubiquitin Conjugating Enzyme"/>
    <property type="match status" value="1"/>
</dbReference>
<dbReference type="InterPro" id="IPR016135">
    <property type="entry name" value="UBQ-conjugating_enzyme/RWD"/>
</dbReference>
<evidence type="ECO:0000256" key="1">
    <source>
        <dbReference type="ARBA" id="ARBA00022679"/>
    </source>
</evidence>
<dbReference type="InterPro" id="IPR000608">
    <property type="entry name" value="UBC"/>
</dbReference>
<accession>A0A409VBV9</accession>
<reference evidence="4 5" key="1">
    <citation type="journal article" date="2018" name="Evol. Lett.">
        <title>Horizontal gene cluster transfer increased hallucinogenic mushroom diversity.</title>
        <authorList>
            <person name="Reynolds H.T."/>
            <person name="Vijayakumar V."/>
            <person name="Gluck-Thaler E."/>
            <person name="Korotkin H.B."/>
            <person name="Matheny P.B."/>
            <person name="Slot J.C."/>
        </authorList>
    </citation>
    <scope>NUCLEOTIDE SEQUENCE [LARGE SCALE GENOMIC DNA]</scope>
    <source>
        <strain evidence="4 5">SRW20</strain>
    </source>
</reference>
<dbReference type="PANTHER" id="PTHR46116:SF15">
    <property type="entry name" value="(E3-INDEPENDENT) E2 UBIQUITIN-CONJUGATING ENZYME"/>
    <property type="match status" value="1"/>
</dbReference>
<name>A0A409VBV9_9AGAR</name>
<dbReference type="CDD" id="cd23837">
    <property type="entry name" value="UBCc_UBE2O"/>
    <property type="match status" value="1"/>
</dbReference>
<dbReference type="SMART" id="SM00212">
    <property type="entry name" value="UBCc"/>
    <property type="match status" value="1"/>
</dbReference>
<dbReference type="PANTHER" id="PTHR46116">
    <property type="entry name" value="(E3-INDEPENDENT) E2 UBIQUITIN-CONJUGATING ENZYME"/>
    <property type="match status" value="1"/>
</dbReference>
<dbReference type="OrthoDB" id="1926878at2759"/>
<dbReference type="EMBL" id="NHYE01005666">
    <property type="protein sequence ID" value="PPQ64514.1"/>
    <property type="molecule type" value="Genomic_DNA"/>
</dbReference>
<keyword evidence="1" id="KW-0808">Transferase</keyword>
<dbReference type="AlphaFoldDB" id="A0A409VBV9"/>
<keyword evidence="2" id="KW-0833">Ubl conjugation pathway</keyword>